<protein>
    <submittedName>
        <fullName evidence="2">Uncharacterized protein</fullName>
    </submittedName>
</protein>
<feature type="region of interest" description="Disordered" evidence="1">
    <location>
        <begin position="1"/>
        <end position="20"/>
    </location>
</feature>
<dbReference type="EMBL" id="AMZH03012205">
    <property type="protein sequence ID" value="RRT51474.1"/>
    <property type="molecule type" value="Genomic_DNA"/>
</dbReference>
<dbReference type="Proteomes" id="UP000287651">
    <property type="component" value="Unassembled WGS sequence"/>
</dbReference>
<gene>
    <name evidence="2" type="ORF">B296_00041816</name>
</gene>
<proteinExistence type="predicted"/>
<evidence type="ECO:0000313" key="2">
    <source>
        <dbReference type="EMBL" id="RRT51474.1"/>
    </source>
</evidence>
<evidence type="ECO:0000256" key="1">
    <source>
        <dbReference type="SAM" id="MobiDB-lite"/>
    </source>
</evidence>
<evidence type="ECO:0000313" key="3">
    <source>
        <dbReference type="Proteomes" id="UP000287651"/>
    </source>
</evidence>
<reference evidence="2 3" key="1">
    <citation type="journal article" date="2014" name="Agronomy (Basel)">
        <title>A Draft Genome Sequence for Ensete ventricosum, the Drought-Tolerant Tree Against Hunger.</title>
        <authorList>
            <person name="Harrison J."/>
            <person name="Moore K.A."/>
            <person name="Paszkiewicz K."/>
            <person name="Jones T."/>
            <person name="Grant M."/>
            <person name="Ambacheew D."/>
            <person name="Muzemil S."/>
            <person name="Studholme D.J."/>
        </authorList>
    </citation>
    <scope>NUCLEOTIDE SEQUENCE [LARGE SCALE GENOMIC DNA]</scope>
</reference>
<dbReference type="AlphaFoldDB" id="A0A426YIA6"/>
<comment type="caution">
    <text evidence="2">The sequence shown here is derived from an EMBL/GenBank/DDBJ whole genome shotgun (WGS) entry which is preliminary data.</text>
</comment>
<organism evidence="2 3">
    <name type="scientific">Ensete ventricosum</name>
    <name type="common">Abyssinian banana</name>
    <name type="synonym">Musa ensete</name>
    <dbReference type="NCBI Taxonomy" id="4639"/>
    <lineage>
        <taxon>Eukaryota</taxon>
        <taxon>Viridiplantae</taxon>
        <taxon>Streptophyta</taxon>
        <taxon>Embryophyta</taxon>
        <taxon>Tracheophyta</taxon>
        <taxon>Spermatophyta</taxon>
        <taxon>Magnoliopsida</taxon>
        <taxon>Liliopsida</taxon>
        <taxon>Zingiberales</taxon>
        <taxon>Musaceae</taxon>
        <taxon>Ensete</taxon>
    </lineage>
</organism>
<sequence length="117" mass="13475">MRLRGSGGGREAEYYSRGGRRQRGLQQWIFDGVEEKEVREQRVQRAAGFDKQWGPARKRKQGSSGVRLAATTVEAQVLYSSRKQSRHCYATVGKEWAAAVRAEAWVRYGNRKQRQRC</sequence>
<accession>A0A426YIA6</accession>
<name>A0A426YIA6_ENSVE</name>